<name>A0A284QXW8_ARMOS</name>
<feature type="domain" description="CCHC-type" evidence="3">
    <location>
        <begin position="141"/>
        <end position="156"/>
    </location>
</feature>
<dbReference type="GO" id="GO:0003676">
    <property type="term" value="F:nucleic acid binding"/>
    <property type="evidence" value="ECO:0007669"/>
    <property type="project" value="InterPro"/>
</dbReference>
<dbReference type="PROSITE" id="PS50158">
    <property type="entry name" value="ZF_CCHC"/>
    <property type="match status" value="1"/>
</dbReference>
<dbReference type="EMBL" id="FUEG01000003">
    <property type="protein sequence ID" value="SJL01326.1"/>
    <property type="molecule type" value="Genomic_DNA"/>
</dbReference>
<organism evidence="4 5">
    <name type="scientific">Armillaria ostoyae</name>
    <name type="common">Armillaria root rot fungus</name>
    <dbReference type="NCBI Taxonomy" id="47428"/>
    <lineage>
        <taxon>Eukaryota</taxon>
        <taxon>Fungi</taxon>
        <taxon>Dikarya</taxon>
        <taxon>Basidiomycota</taxon>
        <taxon>Agaricomycotina</taxon>
        <taxon>Agaricomycetes</taxon>
        <taxon>Agaricomycetidae</taxon>
        <taxon>Agaricales</taxon>
        <taxon>Marasmiineae</taxon>
        <taxon>Physalacriaceae</taxon>
        <taxon>Armillaria</taxon>
    </lineage>
</organism>
<dbReference type="OrthoDB" id="3118617at2759"/>
<evidence type="ECO:0000256" key="2">
    <source>
        <dbReference type="SAM" id="MobiDB-lite"/>
    </source>
</evidence>
<dbReference type="GO" id="GO:0008270">
    <property type="term" value="F:zinc ion binding"/>
    <property type="evidence" value="ECO:0007669"/>
    <property type="project" value="UniProtKB-KW"/>
</dbReference>
<evidence type="ECO:0000313" key="4">
    <source>
        <dbReference type="EMBL" id="SJL01326.1"/>
    </source>
</evidence>
<feature type="region of interest" description="Disordered" evidence="2">
    <location>
        <begin position="88"/>
        <end position="125"/>
    </location>
</feature>
<keyword evidence="1" id="KW-0862">Zinc</keyword>
<accession>A0A284QXW8</accession>
<keyword evidence="1" id="KW-0479">Metal-binding</keyword>
<protein>
    <recommendedName>
        <fullName evidence="3">CCHC-type domain-containing protein</fullName>
    </recommendedName>
</protein>
<feature type="compositionally biased region" description="Low complexity" evidence="2">
    <location>
        <begin position="94"/>
        <end position="123"/>
    </location>
</feature>
<sequence>MTREKFRDPAVKNIHKKKMYDLHMGTKTTQEYFQELEKEAKMARLQLDIIKGGHMICALEQGVPTSYMKFISDLGILIPIQDSIAGVSRKPWGNKKSNTTGTSKRSSSTTTSTGDKKMGTGTTYGSRGQAMDIDALKAEGKCYRCKQKRHISKNCPL</sequence>
<evidence type="ECO:0000313" key="5">
    <source>
        <dbReference type="Proteomes" id="UP000219338"/>
    </source>
</evidence>
<dbReference type="Proteomes" id="UP000219338">
    <property type="component" value="Unassembled WGS sequence"/>
</dbReference>
<keyword evidence="5" id="KW-1185">Reference proteome</keyword>
<evidence type="ECO:0000256" key="1">
    <source>
        <dbReference type="PROSITE-ProRule" id="PRU00047"/>
    </source>
</evidence>
<gene>
    <name evidence="4" type="ORF">ARMOST_04646</name>
</gene>
<dbReference type="AlphaFoldDB" id="A0A284QXW8"/>
<proteinExistence type="predicted"/>
<evidence type="ECO:0000259" key="3">
    <source>
        <dbReference type="PROSITE" id="PS50158"/>
    </source>
</evidence>
<dbReference type="InterPro" id="IPR001878">
    <property type="entry name" value="Znf_CCHC"/>
</dbReference>
<keyword evidence="1" id="KW-0863">Zinc-finger</keyword>
<dbReference type="SMART" id="SM00343">
    <property type="entry name" value="ZnF_C2HC"/>
    <property type="match status" value="1"/>
</dbReference>
<reference evidence="5" key="1">
    <citation type="journal article" date="2017" name="Nat. Ecol. Evol.">
        <title>Genome expansion and lineage-specific genetic innovations in the forest pathogenic fungi Armillaria.</title>
        <authorList>
            <person name="Sipos G."/>
            <person name="Prasanna A.N."/>
            <person name="Walter M.C."/>
            <person name="O'Connor E."/>
            <person name="Balint B."/>
            <person name="Krizsan K."/>
            <person name="Kiss B."/>
            <person name="Hess J."/>
            <person name="Varga T."/>
            <person name="Slot J."/>
            <person name="Riley R."/>
            <person name="Boka B."/>
            <person name="Rigling D."/>
            <person name="Barry K."/>
            <person name="Lee J."/>
            <person name="Mihaltcheva S."/>
            <person name="LaButti K."/>
            <person name="Lipzen A."/>
            <person name="Waldron R."/>
            <person name="Moloney N.M."/>
            <person name="Sperisen C."/>
            <person name="Kredics L."/>
            <person name="Vagvoelgyi C."/>
            <person name="Patrignani A."/>
            <person name="Fitzpatrick D."/>
            <person name="Nagy I."/>
            <person name="Doyle S."/>
            <person name="Anderson J.B."/>
            <person name="Grigoriev I.V."/>
            <person name="Gueldener U."/>
            <person name="Muensterkoetter M."/>
            <person name="Nagy L.G."/>
        </authorList>
    </citation>
    <scope>NUCLEOTIDE SEQUENCE [LARGE SCALE GENOMIC DNA]</scope>
    <source>
        <strain evidence="5">C18/9</strain>
    </source>
</reference>